<evidence type="ECO:0000313" key="2">
    <source>
        <dbReference type="EMBL" id="MBB3934331.1"/>
    </source>
</evidence>
<dbReference type="SUPFAM" id="SSF54913">
    <property type="entry name" value="GlnB-like"/>
    <property type="match status" value="1"/>
</dbReference>
<dbReference type="OrthoDB" id="5297170at2"/>
<keyword evidence="3" id="KW-1185">Reference proteome</keyword>
<dbReference type="RefSeq" id="WP_055888530.1">
    <property type="nucleotide sequence ID" value="NZ_CP181348.1"/>
</dbReference>
<dbReference type="Gene3D" id="3.30.70.790">
    <property type="entry name" value="UreE, C-terminal domain"/>
    <property type="match status" value="1"/>
</dbReference>
<dbReference type="InterPro" id="IPR011322">
    <property type="entry name" value="N-reg_PII-like_a/b"/>
</dbReference>
<reference evidence="2 3" key="1">
    <citation type="submission" date="2020-08" db="EMBL/GenBank/DDBJ databases">
        <title>Genomic Encyclopedia of Type Strains, Phase IV (KMG-IV): sequencing the most valuable type-strain genomes for metagenomic binning, comparative biology and taxonomic classification.</title>
        <authorList>
            <person name="Goeker M."/>
        </authorList>
    </citation>
    <scope>NUCLEOTIDE SEQUENCE [LARGE SCALE GENOMIC DNA]</scope>
    <source>
        <strain evidence="2 3">DSM 25024</strain>
    </source>
</reference>
<evidence type="ECO:0000259" key="1">
    <source>
        <dbReference type="Pfam" id="PF09413"/>
    </source>
</evidence>
<gene>
    <name evidence="2" type="ORF">GGR05_000442</name>
</gene>
<protein>
    <recommendedName>
        <fullName evidence="1">DUF2007 domain-containing protein</fullName>
    </recommendedName>
</protein>
<dbReference type="Proteomes" id="UP000531216">
    <property type="component" value="Unassembled WGS sequence"/>
</dbReference>
<dbReference type="InterPro" id="IPR018551">
    <property type="entry name" value="DUF2007"/>
</dbReference>
<organism evidence="2 3">
    <name type="scientific">Aureimonas phyllosphaerae</name>
    <dbReference type="NCBI Taxonomy" id="1166078"/>
    <lineage>
        <taxon>Bacteria</taxon>
        <taxon>Pseudomonadati</taxon>
        <taxon>Pseudomonadota</taxon>
        <taxon>Alphaproteobacteria</taxon>
        <taxon>Hyphomicrobiales</taxon>
        <taxon>Aurantimonadaceae</taxon>
        <taxon>Aureimonas</taxon>
    </lineage>
</organism>
<evidence type="ECO:0000313" key="3">
    <source>
        <dbReference type="Proteomes" id="UP000531216"/>
    </source>
</evidence>
<comment type="caution">
    <text evidence="2">The sequence shown here is derived from an EMBL/GenBank/DDBJ whole genome shotgun (WGS) entry which is preliminary data.</text>
</comment>
<feature type="domain" description="DUF2007" evidence="1">
    <location>
        <begin position="1"/>
        <end position="65"/>
    </location>
</feature>
<dbReference type="AlphaFoldDB" id="A0A7W6BV60"/>
<accession>A0A7W6BV60</accession>
<proteinExistence type="predicted"/>
<name>A0A7W6BV60_9HYPH</name>
<dbReference type="EMBL" id="JACIDO010000001">
    <property type="protein sequence ID" value="MBB3934331.1"/>
    <property type="molecule type" value="Genomic_DNA"/>
</dbReference>
<sequence>MIELLRSNDPVLLSFVQALLRDAEIGHLLADSHMSVLDGSIGILPRRLLVDDEEIDQARRLLSDAGLAHELSDRA</sequence>
<dbReference type="Pfam" id="PF09413">
    <property type="entry name" value="DUF2007"/>
    <property type="match status" value="1"/>
</dbReference>